<dbReference type="GO" id="GO:1901135">
    <property type="term" value="P:carbohydrate derivative metabolic process"/>
    <property type="evidence" value="ECO:0007669"/>
    <property type="project" value="InterPro"/>
</dbReference>
<comment type="caution">
    <text evidence="6">The sequence shown here is derived from an EMBL/GenBank/DDBJ whole genome shotgun (WGS) entry which is preliminary data.</text>
</comment>
<dbReference type="CDD" id="cd05008">
    <property type="entry name" value="SIS_GlmS_GlmD_1"/>
    <property type="match status" value="1"/>
</dbReference>
<dbReference type="GO" id="GO:0016787">
    <property type="term" value="F:hydrolase activity"/>
    <property type="evidence" value="ECO:0007669"/>
    <property type="project" value="UniProtKB-KW"/>
</dbReference>
<accession>A0A918UTI8</accession>
<comment type="similarity">
    <text evidence="1">Belongs to the SIS family. AgaS subfamily.</text>
</comment>
<dbReference type="GO" id="GO:0009401">
    <property type="term" value="P:phosphoenolpyruvate-dependent sugar phosphotransferase system"/>
    <property type="evidence" value="ECO:0007669"/>
    <property type="project" value="TreeGrafter"/>
</dbReference>
<dbReference type="GO" id="GO:0097367">
    <property type="term" value="F:carbohydrate derivative binding"/>
    <property type="evidence" value="ECO:0007669"/>
    <property type="project" value="InterPro"/>
</dbReference>
<evidence type="ECO:0000259" key="5">
    <source>
        <dbReference type="PROSITE" id="PS51464"/>
    </source>
</evidence>
<dbReference type="RefSeq" id="WP_189486237.1">
    <property type="nucleotide sequence ID" value="NZ_BMZB01000002.1"/>
</dbReference>
<dbReference type="SUPFAM" id="SSF53697">
    <property type="entry name" value="SIS domain"/>
    <property type="match status" value="1"/>
</dbReference>
<keyword evidence="2" id="KW-0677">Repeat</keyword>
<keyword evidence="6" id="KW-0413">Isomerase</keyword>
<sequence length="388" mass="41752">MPENITRLGISEAELERLGGLWTAREIVQQPHMLRKTQTILMAHKAQIEAFLAPILSKPGVRVILTGAGTSAFIGECLAPYLAAKLKVRVEAIPTTDLSCAPQLYFGPDTPTLLVSFGRSGNSPESVAAVELADRFVKDLHHLVITCNADGALAGYGQGTKGLTIQLPEETHDRSFAMTSSFSCMTYAALASLSGIEAMNGRVDAIASATEAVIADYTAMMKSVASEGYERIVYLGSHIFQGLAREAGLKLLELTNGGLVTMFDSPLGFRHGPKTIVNNKTLVVVFFSNNAYTRGYDTDLLDELRRDNDAARVIAITAQGGVSLDAADQVRLKGLEGADDVDLLFPYIAAPQIFAFFEALRHNLTPDKPNTSGTVNRVVQGVRIHELG</sequence>
<dbReference type="EMBL" id="BMZB01000002">
    <property type="protein sequence ID" value="GGZ33055.1"/>
    <property type="molecule type" value="Genomic_DNA"/>
</dbReference>
<evidence type="ECO:0000256" key="2">
    <source>
        <dbReference type="ARBA" id="ARBA00022737"/>
    </source>
</evidence>
<evidence type="ECO:0000313" key="7">
    <source>
        <dbReference type="Proteomes" id="UP000662572"/>
    </source>
</evidence>
<organism evidence="6 7">
    <name type="scientific">Asticcacaulis endophyticus</name>
    <dbReference type="NCBI Taxonomy" id="1395890"/>
    <lineage>
        <taxon>Bacteria</taxon>
        <taxon>Pseudomonadati</taxon>
        <taxon>Pseudomonadota</taxon>
        <taxon>Alphaproteobacteria</taxon>
        <taxon>Caulobacterales</taxon>
        <taxon>Caulobacteraceae</taxon>
        <taxon>Asticcacaulis</taxon>
    </lineage>
</organism>
<evidence type="ECO:0000256" key="1">
    <source>
        <dbReference type="ARBA" id="ARBA00007748"/>
    </source>
</evidence>
<comment type="catalytic activity">
    <reaction evidence="4">
        <text>D-galactosamine 6-phosphate + H2O = D-tagatopyranose 1-phosphate + NH4(+)</text>
        <dbReference type="Rhea" id="RHEA:47680"/>
        <dbReference type="ChEBI" id="CHEBI:15377"/>
        <dbReference type="ChEBI" id="CHEBI:28938"/>
        <dbReference type="ChEBI" id="CHEBI:71674"/>
        <dbReference type="ChEBI" id="CHEBI:138150"/>
    </reaction>
</comment>
<dbReference type="InterPro" id="IPR046348">
    <property type="entry name" value="SIS_dom_sf"/>
</dbReference>
<dbReference type="InterPro" id="IPR035464">
    <property type="entry name" value="SIS_AgaS"/>
</dbReference>
<feature type="domain" description="SIS" evidence="5">
    <location>
        <begin position="220"/>
        <end position="369"/>
    </location>
</feature>
<dbReference type="Gene3D" id="3.40.50.10490">
    <property type="entry name" value="Glucose-6-phosphate isomerase like protein, domain 1"/>
    <property type="match status" value="2"/>
</dbReference>
<keyword evidence="7" id="KW-1185">Reference proteome</keyword>
<gene>
    <name evidence="6" type="primary">agaS</name>
    <name evidence="6" type="ORF">GCM10011273_19170</name>
</gene>
<reference evidence="6" key="1">
    <citation type="journal article" date="2014" name="Int. J. Syst. Evol. Microbiol.">
        <title>Complete genome sequence of Corynebacterium casei LMG S-19264T (=DSM 44701T), isolated from a smear-ripened cheese.</title>
        <authorList>
            <consortium name="US DOE Joint Genome Institute (JGI-PGF)"/>
            <person name="Walter F."/>
            <person name="Albersmeier A."/>
            <person name="Kalinowski J."/>
            <person name="Ruckert C."/>
        </authorList>
    </citation>
    <scope>NUCLEOTIDE SEQUENCE</scope>
    <source>
        <strain evidence="6">KCTC 32296</strain>
    </source>
</reference>
<dbReference type="PANTHER" id="PTHR32502">
    <property type="entry name" value="N-ACETYLGALACTOSAMINE PERMEASE II COMPONENT-RELATED"/>
    <property type="match status" value="1"/>
</dbReference>
<dbReference type="InterPro" id="IPR001347">
    <property type="entry name" value="SIS_dom"/>
</dbReference>
<name>A0A918UTI8_9CAUL</name>
<dbReference type="CDD" id="cd05010">
    <property type="entry name" value="SIS_AgaS_like"/>
    <property type="match status" value="1"/>
</dbReference>
<dbReference type="AlphaFoldDB" id="A0A918UTI8"/>
<dbReference type="GO" id="GO:0005886">
    <property type="term" value="C:plasma membrane"/>
    <property type="evidence" value="ECO:0007669"/>
    <property type="project" value="TreeGrafter"/>
</dbReference>
<dbReference type="GO" id="GO:0016853">
    <property type="term" value="F:isomerase activity"/>
    <property type="evidence" value="ECO:0007669"/>
    <property type="project" value="UniProtKB-KW"/>
</dbReference>
<protein>
    <submittedName>
        <fullName evidence="6">Tagatose-6-phosphate ketose isomerase</fullName>
    </submittedName>
</protein>
<evidence type="ECO:0000256" key="4">
    <source>
        <dbReference type="ARBA" id="ARBA00029292"/>
    </source>
</evidence>
<reference evidence="6" key="2">
    <citation type="submission" date="2020-09" db="EMBL/GenBank/DDBJ databases">
        <authorList>
            <person name="Sun Q."/>
            <person name="Kim S."/>
        </authorList>
    </citation>
    <scope>NUCLEOTIDE SEQUENCE</scope>
    <source>
        <strain evidence="6">KCTC 32296</strain>
    </source>
</reference>
<dbReference type="PROSITE" id="PS51464">
    <property type="entry name" value="SIS"/>
    <property type="match status" value="2"/>
</dbReference>
<dbReference type="InterPro" id="IPR050303">
    <property type="entry name" value="GatZ_KbaZ_carbometab"/>
</dbReference>
<proteinExistence type="inferred from homology"/>
<dbReference type="Proteomes" id="UP000662572">
    <property type="component" value="Unassembled WGS sequence"/>
</dbReference>
<evidence type="ECO:0000256" key="3">
    <source>
        <dbReference type="ARBA" id="ARBA00022801"/>
    </source>
</evidence>
<feature type="domain" description="SIS" evidence="5">
    <location>
        <begin position="52"/>
        <end position="206"/>
    </location>
</feature>
<dbReference type="Pfam" id="PF01380">
    <property type="entry name" value="SIS"/>
    <property type="match status" value="1"/>
</dbReference>
<evidence type="ECO:0000313" key="6">
    <source>
        <dbReference type="EMBL" id="GGZ33055.1"/>
    </source>
</evidence>
<dbReference type="InterPro" id="IPR035466">
    <property type="entry name" value="GlmS/AgaS_SIS"/>
</dbReference>
<dbReference type="PANTHER" id="PTHR32502:SF3">
    <property type="entry name" value="D-GALACTOSAMINE-6-PHOSPHATE DEAMINASE AGAS-RELATED"/>
    <property type="match status" value="1"/>
</dbReference>
<keyword evidence="3" id="KW-0378">Hydrolase</keyword>